<dbReference type="EMBL" id="MU003551">
    <property type="protein sequence ID" value="KAF2463376.1"/>
    <property type="molecule type" value="Genomic_DNA"/>
</dbReference>
<protein>
    <submittedName>
        <fullName evidence="1">Uncharacterized protein</fullName>
    </submittedName>
</protein>
<sequence>MLIPRMHTNIPALQSDNSSGCSKRYSGAVDLFTPLALHLMDIESRRVRCRRILMDLTGCPEEQAQVQGQFNSAEGGQLCTSSACLPTPELLTLSAAKTSTTAMKIAELVSLPVKSFVGSRVIKKHCSKLRTEGKENVGCGRIMDYMRAWESVKRKFLGRYSTVWVYIIVVARDRLSGSSAMNIIPSTQSALTRTYQFENRNTDSRQCILSKLKRDDTRVSRTKLQNFGVNDRPV</sequence>
<evidence type="ECO:0000313" key="1">
    <source>
        <dbReference type="EMBL" id="KAF2463376.1"/>
    </source>
</evidence>
<evidence type="ECO:0000313" key="2">
    <source>
        <dbReference type="Proteomes" id="UP000799755"/>
    </source>
</evidence>
<reference evidence="1" key="1">
    <citation type="journal article" date="2020" name="Stud. Mycol.">
        <title>101 Dothideomycetes genomes: a test case for predicting lifestyles and emergence of pathogens.</title>
        <authorList>
            <person name="Haridas S."/>
            <person name="Albert R."/>
            <person name="Binder M."/>
            <person name="Bloem J."/>
            <person name="Labutti K."/>
            <person name="Salamov A."/>
            <person name="Andreopoulos B."/>
            <person name="Baker S."/>
            <person name="Barry K."/>
            <person name="Bills G."/>
            <person name="Bluhm B."/>
            <person name="Cannon C."/>
            <person name="Castanera R."/>
            <person name="Culley D."/>
            <person name="Daum C."/>
            <person name="Ezra D."/>
            <person name="Gonzalez J."/>
            <person name="Henrissat B."/>
            <person name="Kuo A."/>
            <person name="Liang C."/>
            <person name="Lipzen A."/>
            <person name="Lutzoni F."/>
            <person name="Magnuson J."/>
            <person name="Mondo S."/>
            <person name="Nolan M."/>
            <person name="Ohm R."/>
            <person name="Pangilinan J."/>
            <person name="Park H.-J."/>
            <person name="Ramirez L."/>
            <person name="Alfaro M."/>
            <person name="Sun H."/>
            <person name="Tritt A."/>
            <person name="Yoshinaga Y."/>
            <person name="Zwiers L.-H."/>
            <person name="Turgeon B."/>
            <person name="Goodwin S."/>
            <person name="Spatafora J."/>
            <person name="Crous P."/>
            <person name="Grigoriev I."/>
        </authorList>
    </citation>
    <scope>NUCLEOTIDE SEQUENCE</scope>
    <source>
        <strain evidence="1">ATCC 200398</strain>
    </source>
</reference>
<proteinExistence type="predicted"/>
<name>A0ACB6Q904_9PLEO</name>
<organism evidence="1 2">
    <name type="scientific">Lindgomyces ingoldianus</name>
    <dbReference type="NCBI Taxonomy" id="673940"/>
    <lineage>
        <taxon>Eukaryota</taxon>
        <taxon>Fungi</taxon>
        <taxon>Dikarya</taxon>
        <taxon>Ascomycota</taxon>
        <taxon>Pezizomycotina</taxon>
        <taxon>Dothideomycetes</taxon>
        <taxon>Pleosporomycetidae</taxon>
        <taxon>Pleosporales</taxon>
        <taxon>Lindgomycetaceae</taxon>
        <taxon>Lindgomyces</taxon>
    </lineage>
</organism>
<keyword evidence="2" id="KW-1185">Reference proteome</keyword>
<dbReference type="Proteomes" id="UP000799755">
    <property type="component" value="Unassembled WGS sequence"/>
</dbReference>
<gene>
    <name evidence="1" type="ORF">BDR25DRAFT_362918</name>
</gene>
<comment type="caution">
    <text evidence="1">The sequence shown here is derived from an EMBL/GenBank/DDBJ whole genome shotgun (WGS) entry which is preliminary data.</text>
</comment>
<accession>A0ACB6Q904</accession>